<dbReference type="PROSITE" id="PS51318">
    <property type="entry name" value="TAT"/>
    <property type="match status" value="1"/>
</dbReference>
<dbReference type="Pfam" id="PF02884">
    <property type="entry name" value="Lyase_8_C"/>
    <property type="match status" value="1"/>
</dbReference>
<reference evidence="8 11" key="2">
    <citation type="submission" date="2020-07" db="EMBL/GenBank/DDBJ databases">
        <title>Sequencing the genomes of 1000 actinobacteria strains.</title>
        <authorList>
            <person name="Klenk H.-P."/>
        </authorList>
    </citation>
    <scope>NUCLEOTIDE SEQUENCE [LARGE SCALE GENOMIC DNA]</scope>
    <source>
        <strain evidence="8 11">DSM 45117</strain>
    </source>
</reference>
<dbReference type="Proteomes" id="UP000533017">
    <property type="component" value="Unassembled WGS sequence"/>
</dbReference>
<evidence type="ECO:0000259" key="6">
    <source>
        <dbReference type="Pfam" id="PF02884"/>
    </source>
</evidence>
<dbReference type="GO" id="GO:0030246">
    <property type="term" value="F:carbohydrate binding"/>
    <property type="evidence" value="ECO:0007669"/>
    <property type="project" value="InterPro"/>
</dbReference>
<feature type="domain" description="Polysaccharide lyase family 8 C-terminal" evidence="6">
    <location>
        <begin position="706"/>
        <end position="768"/>
    </location>
</feature>
<evidence type="ECO:0000313" key="9">
    <source>
        <dbReference type="EMBL" id="SFG02451.1"/>
    </source>
</evidence>
<dbReference type="Pfam" id="PF02278">
    <property type="entry name" value="Lyase_8"/>
    <property type="match status" value="1"/>
</dbReference>
<dbReference type="SUPFAM" id="SSF49863">
    <property type="entry name" value="Hyaluronate lyase-like, C-terminal domain"/>
    <property type="match status" value="1"/>
</dbReference>
<dbReference type="InterPro" id="IPR006311">
    <property type="entry name" value="TAT_signal"/>
</dbReference>
<dbReference type="InterPro" id="IPR014718">
    <property type="entry name" value="GH-type_carb-bd"/>
</dbReference>
<dbReference type="InterPro" id="IPR038970">
    <property type="entry name" value="Lyase_8"/>
</dbReference>
<protein>
    <submittedName>
        <fullName evidence="9">Hyaluronate lyase</fullName>
        <ecNumber evidence="8">4.2.2.1</ecNumber>
    </submittedName>
</protein>
<comment type="similarity">
    <text evidence="1">Belongs to the polysaccharide lyase 8 family.</text>
</comment>
<feature type="domain" description="Polysaccharide lyase 8 N-terminal alpha-helical" evidence="7">
    <location>
        <begin position="86"/>
        <end position="384"/>
    </location>
</feature>
<dbReference type="EMBL" id="FOOI01000003">
    <property type="protein sequence ID" value="SFG02451.1"/>
    <property type="molecule type" value="Genomic_DNA"/>
</dbReference>
<reference evidence="9 10" key="1">
    <citation type="submission" date="2016-10" db="EMBL/GenBank/DDBJ databases">
        <authorList>
            <person name="de Groot N.N."/>
        </authorList>
    </citation>
    <scope>NUCLEOTIDE SEQUENCE [LARGE SCALE GENOMIC DNA]</scope>
    <source>
        <strain evidence="9 10">CPCC 202808</strain>
    </source>
</reference>
<dbReference type="GO" id="GO:0030340">
    <property type="term" value="F:hyaluronate lyase activity"/>
    <property type="evidence" value="ECO:0007669"/>
    <property type="project" value="UniProtKB-EC"/>
</dbReference>
<dbReference type="EC" id="4.2.2.1" evidence="8"/>
<evidence type="ECO:0000259" key="7">
    <source>
        <dbReference type="Pfam" id="PF08124"/>
    </source>
</evidence>
<feature type="active site" evidence="4">
    <location>
        <position position="293"/>
    </location>
</feature>
<dbReference type="STRING" id="504797.SAMN05421678_103345"/>
<evidence type="ECO:0000259" key="5">
    <source>
        <dbReference type="Pfam" id="PF02278"/>
    </source>
</evidence>
<organism evidence="9 10">
    <name type="scientific">Actinopolymorpha cephalotaxi</name>
    <dbReference type="NCBI Taxonomy" id="504797"/>
    <lineage>
        <taxon>Bacteria</taxon>
        <taxon>Bacillati</taxon>
        <taxon>Actinomycetota</taxon>
        <taxon>Actinomycetes</taxon>
        <taxon>Propionibacteriales</taxon>
        <taxon>Actinopolymorphaceae</taxon>
        <taxon>Actinopolymorpha</taxon>
    </lineage>
</organism>
<feature type="active site" evidence="4">
    <location>
        <position position="353"/>
    </location>
</feature>
<dbReference type="Gene3D" id="2.70.98.10">
    <property type="match status" value="1"/>
</dbReference>
<dbReference type="InterPro" id="IPR011071">
    <property type="entry name" value="Lyase_8-like_C"/>
</dbReference>
<evidence type="ECO:0000256" key="4">
    <source>
        <dbReference type="PIRSR" id="PIRSR638970-1"/>
    </source>
</evidence>
<dbReference type="RefSeq" id="WP_092882327.1">
    <property type="nucleotide sequence ID" value="NZ_FOOI01000003.1"/>
</dbReference>
<evidence type="ECO:0000313" key="11">
    <source>
        <dbReference type="Proteomes" id="UP000533017"/>
    </source>
</evidence>
<dbReference type="OrthoDB" id="6636047at2"/>
<keyword evidence="3 9" id="KW-0456">Lyase</keyword>
<proteinExistence type="inferred from homology"/>
<dbReference type="InterPro" id="IPR004103">
    <property type="entry name" value="Lyase_8_C"/>
</dbReference>
<evidence type="ECO:0000313" key="8">
    <source>
        <dbReference type="EMBL" id="NYH85547.1"/>
    </source>
</evidence>
<dbReference type="GO" id="GO:0005576">
    <property type="term" value="C:extracellular region"/>
    <property type="evidence" value="ECO:0007669"/>
    <property type="project" value="InterPro"/>
</dbReference>
<dbReference type="Gene3D" id="1.50.10.100">
    <property type="entry name" value="Chondroitin AC/alginate lyase"/>
    <property type="match status" value="1"/>
</dbReference>
<evidence type="ECO:0000313" key="10">
    <source>
        <dbReference type="Proteomes" id="UP000199052"/>
    </source>
</evidence>
<dbReference type="AlphaFoldDB" id="A0A1I2NME2"/>
<dbReference type="PANTHER" id="PTHR38481">
    <property type="entry name" value="HYALURONATE LYASE"/>
    <property type="match status" value="1"/>
</dbReference>
<dbReference type="InterPro" id="IPR011013">
    <property type="entry name" value="Gal_mutarotase_sf_dom"/>
</dbReference>
<sequence length="900" mass="96419">MNDAGNPAGPGHHVPLSRRHALHLGALLAGTGVLGLGQAHQARAGTSAAGRTAASVAAVTAAGTAPAAADDAADTSDDFARMRAQWRAAFVGSDYDSADPAIAPGLAQLAADTHQWWSTMETGADRAYLWPDARLDVQISFAISISFGRLSRMALGWATPGIDTHGDPKLLADLIAAMDWMVAHYYREDGQIIGNWFEWMISGPQPFNLAAMLVYDHLSADQIGAYTRAVAHYTPEPIATAANRVLTADVVIGRGILAGDAAAVRLGVDGLAPVLAYADAGDGFHRDGSFIQHDYYPYNGSYGVGLVATLPGIFQRVAGTPFAVSDPIVYEWIRDAYDPLIWHGGLMDMASGRVIARHNEQDHNAGHAAVNAALGLWVAAPPATRTWLGPMLKEWILADTQDDPLAGRSVPVLLQARTLLADGSVPRRGPLVTSHVFAAMDRVVHRRTNWAYGISMYSRRIANFESINDENLHGWLTADGATYLCDHQVDHYNDAFWPTVDPYRIPGTTVDVRERAPMEGRGYLNPQDWVGGTTLADRYTAAGMWLHSQGSSLVSRRSWFCFDDEVVALGTGITAHDGRRVETVVENRRLATGSEAVMVNGTTAVPGLGDEATAPAARWVHLAGTGGYVFPAGARAHLKREHRVGRWSDITQHPSWKDDTPLPRDYFTLWLDHGVDPDQAGYSYVLLPTADAETTSRYAERPGTAVVANTSRVQAARALNSGVLGVNVWAPLGAASIVSTRAPACVVVQEGDEEVGFAVSDPTRATAKVWVRVGVAASRVLAADEGVRVIALDPLTVEVTLGGANGTSRGLRAAYRPWSVPDLQQVLAGLDADEVAPSARQALNQALDTLADLAERDRPAHAQLWALRRKIAALRGHAVSPEAAGTLDDGAQRLFARLRP</sequence>
<dbReference type="Pfam" id="PF08124">
    <property type="entry name" value="Lyase_8_N"/>
    <property type="match status" value="1"/>
</dbReference>
<dbReference type="SUPFAM" id="SSF48230">
    <property type="entry name" value="Chondroitin AC/alginate lyase"/>
    <property type="match status" value="1"/>
</dbReference>
<dbReference type="EMBL" id="JACBZA010000001">
    <property type="protein sequence ID" value="NYH85547.1"/>
    <property type="molecule type" value="Genomic_DNA"/>
</dbReference>
<feature type="domain" description="Polysaccharide lyase family 8 central" evidence="5">
    <location>
        <begin position="435"/>
        <end position="690"/>
    </location>
</feature>
<accession>A0A1I2NME2</accession>
<evidence type="ECO:0000256" key="2">
    <source>
        <dbReference type="ARBA" id="ARBA00022729"/>
    </source>
</evidence>
<dbReference type="SUPFAM" id="SSF74650">
    <property type="entry name" value="Galactose mutarotase-like"/>
    <property type="match status" value="1"/>
</dbReference>
<dbReference type="InterPro" id="IPR012970">
    <property type="entry name" value="Lyase_8_alpha_N"/>
</dbReference>
<dbReference type="Gene3D" id="2.60.220.10">
    <property type="entry name" value="Polysaccharide lyase family 8-like, C-terminal"/>
    <property type="match status" value="1"/>
</dbReference>
<dbReference type="PANTHER" id="PTHR38481:SF1">
    <property type="entry name" value="HYALURONATE LYASE"/>
    <property type="match status" value="1"/>
</dbReference>
<dbReference type="InterPro" id="IPR003159">
    <property type="entry name" value="Lyase_8_central_dom"/>
</dbReference>
<keyword evidence="11" id="KW-1185">Reference proteome</keyword>
<dbReference type="CDD" id="cd01083">
    <property type="entry name" value="GAG_Lyase"/>
    <property type="match status" value="1"/>
</dbReference>
<keyword evidence="2" id="KW-0732">Signal</keyword>
<name>A0A1I2NME2_9ACTN</name>
<evidence type="ECO:0000256" key="3">
    <source>
        <dbReference type="ARBA" id="ARBA00023239"/>
    </source>
</evidence>
<dbReference type="InterPro" id="IPR008929">
    <property type="entry name" value="Chondroitin_lyas"/>
</dbReference>
<dbReference type="GO" id="GO:0005975">
    <property type="term" value="P:carbohydrate metabolic process"/>
    <property type="evidence" value="ECO:0007669"/>
    <property type="project" value="InterPro"/>
</dbReference>
<feature type="active site" evidence="4">
    <location>
        <position position="302"/>
    </location>
</feature>
<dbReference type="Proteomes" id="UP000199052">
    <property type="component" value="Unassembled WGS sequence"/>
</dbReference>
<gene>
    <name evidence="8" type="ORF">FHR37_004398</name>
    <name evidence="9" type="ORF">SAMN05421678_103345</name>
</gene>
<evidence type="ECO:0000256" key="1">
    <source>
        <dbReference type="ARBA" id="ARBA00006699"/>
    </source>
</evidence>